<name>A0A645HDS0_9ZZZZ</name>
<dbReference type="AlphaFoldDB" id="A0A645HDS0"/>
<proteinExistence type="predicted"/>
<reference evidence="1" key="1">
    <citation type="submission" date="2019-08" db="EMBL/GenBank/DDBJ databases">
        <authorList>
            <person name="Kucharzyk K."/>
            <person name="Murdoch R.W."/>
            <person name="Higgins S."/>
            <person name="Loffler F."/>
        </authorList>
    </citation>
    <scope>NUCLEOTIDE SEQUENCE</scope>
</reference>
<organism evidence="1">
    <name type="scientific">bioreactor metagenome</name>
    <dbReference type="NCBI Taxonomy" id="1076179"/>
    <lineage>
        <taxon>unclassified sequences</taxon>
        <taxon>metagenomes</taxon>
        <taxon>ecological metagenomes</taxon>
    </lineage>
</organism>
<protein>
    <submittedName>
        <fullName evidence="1">Uncharacterized protein</fullName>
    </submittedName>
</protein>
<comment type="caution">
    <text evidence="1">The sequence shown here is derived from an EMBL/GenBank/DDBJ whole genome shotgun (WGS) entry which is preliminary data.</text>
</comment>
<dbReference type="EMBL" id="VSSQ01091689">
    <property type="protein sequence ID" value="MPN37185.1"/>
    <property type="molecule type" value="Genomic_DNA"/>
</dbReference>
<accession>A0A645HDS0</accession>
<sequence>MFRDIPDNTDAFVLSQPFRGAKRVRKHFLHHQRRAFYREIRVLKAGQVHEVIDQALQPHCLHEHLAVIFRNHGRLADNAVAECLQRAAQYGDRGAQLMGHVGQKIPSHGFHPLQIADIVEDRHGATVAAVTGQRHPVCHQHQVGDRDGDLATHLIA</sequence>
<evidence type="ECO:0000313" key="1">
    <source>
        <dbReference type="EMBL" id="MPN37185.1"/>
    </source>
</evidence>
<gene>
    <name evidence="1" type="ORF">SDC9_184701</name>
</gene>